<name>A0A0C9X9R9_9AGAR</name>
<sequence length="208" mass="24286">MSYRKISADLKLAAIKLYEQHLLDLDDILDCVGFSERTFWRIQKQYNETGHVEPPISTSRGRPRKLHFDDITYLLALVRQCPDWFLDELLDLLDTNRFIAVHYTTIHQELERAGISLKKLQIIAKERDEDLRADFIRQMGQYSADEMGFLDEFSKDERTIQRRRGRAKRGKRASMRGLLTLDGIVASTVVEGSMTREKFLHFLEHGVV</sequence>
<dbReference type="AlphaFoldDB" id="A0A0C9X9R9"/>
<dbReference type="STRING" id="1095629.A0A0C9X9R9"/>
<dbReference type="InterPro" id="IPR009057">
    <property type="entry name" value="Homeodomain-like_sf"/>
</dbReference>
<protein>
    <submittedName>
        <fullName evidence="1">Uncharacterized protein</fullName>
    </submittedName>
</protein>
<feature type="non-terminal residue" evidence="1">
    <location>
        <position position="1"/>
    </location>
</feature>
<accession>A0A0C9X9R9</accession>
<organism evidence="1 2">
    <name type="scientific">Laccaria amethystina LaAM-08-1</name>
    <dbReference type="NCBI Taxonomy" id="1095629"/>
    <lineage>
        <taxon>Eukaryota</taxon>
        <taxon>Fungi</taxon>
        <taxon>Dikarya</taxon>
        <taxon>Basidiomycota</taxon>
        <taxon>Agaricomycotina</taxon>
        <taxon>Agaricomycetes</taxon>
        <taxon>Agaricomycetidae</taxon>
        <taxon>Agaricales</taxon>
        <taxon>Agaricineae</taxon>
        <taxon>Hydnangiaceae</taxon>
        <taxon>Laccaria</taxon>
    </lineage>
</organism>
<proteinExistence type="predicted"/>
<gene>
    <name evidence="1" type="ORF">K443DRAFT_38414</name>
</gene>
<evidence type="ECO:0000313" key="2">
    <source>
        <dbReference type="Proteomes" id="UP000054477"/>
    </source>
</evidence>
<reference evidence="2" key="2">
    <citation type="submission" date="2015-01" db="EMBL/GenBank/DDBJ databases">
        <title>Evolutionary Origins and Diversification of the Mycorrhizal Mutualists.</title>
        <authorList>
            <consortium name="DOE Joint Genome Institute"/>
            <consortium name="Mycorrhizal Genomics Consortium"/>
            <person name="Kohler A."/>
            <person name="Kuo A."/>
            <person name="Nagy L.G."/>
            <person name="Floudas D."/>
            <person name="Copeland A."/>
            <person name="Barry K.W."/>
            <person name="Cichocki N."/>
            <person name="Veneault-Fourrey C."/>
            <person name="LaButti K."/>
            <person name="Lindquist E.A."/>
            <person name="Lipzen A."/>
            <person name="Lundell T."/>
            <person name="Morin E."/>
            <person name="Murat C."/>
            <person name="Riley R."/>
            <person name="Ohm R."/>
            <person name="Sun H."/>
            <person name="Tunlid A."/>
            <person name="Henrissat B."/>
            <person name="Grigoriev I.V."/>
            <person name="Hibbett D.S."/>
            <person name="Martin F."/>
        </authorList>
    </citation>
    <scope>NUCLEOTIDE SEQUENCE [LARGE SCALE GENOMIC DNA]</scope>
    <source>
        <strain evidence="2">LaAM-08-1</strain>
    </source>
</reference>
<dbReference type="Proteomes" id="UP000054477">
    <property type="component" value="Unassembled WGS sequence"/>
</dbReference>
<keyword evidence="2" id="KW-1185">Reference proteome</keyword>
<dbReference type="OrthoDB" id="2994945at2759"/>
<reference evidence="1 2" key="1">
    <citation type="submission" date="2014-04" db="EMBL/GenBank/DDBJ databases">
        <authorList>
            <consortium name="DOE Joint Genome Institute"/>
            <person name="Kuo A."/>
            <person name="Kohler A."/>
            <person name="Nagy L.G."/>
            <person name="Floudas D."/>
            <person name="Copeland A."/>
            <person name="Barry K.W."/>
            <person name="Cichocki N."/>
            <person name="Veneault-Fourrey C."/>
            <person name="LaButti K."/>
            <person name="Lindquist E.A."/>
            <person name="Lipzen A."/>
            <person name="Lundell T."/>
            <person name="Morin E."/>
            <person name="Murat C."/>
            <person name="Sun H."/>
            <person name="Tunlid A."/>
            <person name="Henrissat B."/>
            <person name="Grigoriev I.V."/>
            <person name="Hibbett D.S."/>
            <person name="Martin F."/>
            <person name="Nordberg H.P."/>
            <person name="Cantor M.N."/>
            <person name="Hua S.X."/>
        </authorList>
    </citation>
    <scope>NUCLEOTIDE SEQUENCE [LARGE SCALE GENOMIC DNA]</scope>
    <source>
        <strain evidence="1 2">LaAM-08-1</strain>
    </source>
</reference>
<dbReference type="Pfam" id="PF13384">
    <property type="entry name" value="HTH_23"/>
    <property type="match status" value="1"/>
</dbReference>
<dbReference type="EMBL" id="KN838871">
    <property type="protein sequence ID" value="KIJ93002.1"/>
    <property type="molecule type" value="Genomic_DNA"/>
</dbReference>
<dbReference type="PANTHER" id="PTHR46564:SF1">
    <property type="entry name" value="TRANSPOSASE"/>
    <property type="match status" value="1"/>
</dbReference>
<dbReference type="SUPFAM" id="SSF46689">
    <property type="entry name" value="Homeodomain-like"/>
    <property type="match status" value="1"/>
</dbReference>
<dbReference type="HOGENOM" id="CLU_056788_9_3_1"/>
<evidence type="ECO:0000313" key="1">
    <source>
        <dbReference type="EMBL" id="KIJ93002.1"/>
    </source>
</evidence>
<dbReference type="PANTHER" id="PTHR46564">
    <property type="entry name" value="TRANSPOSASE"/>
    <property type="match status" value="1"/>
</dbReference>